<feature type="transmembrane region" description="Helical" evidence="1">
    <location>
        <begin position="21"/>
        <end position="45"/>
    </location>
</feature>
<feature type="transmembrane region" description="Helical" evidence="1">
    <location>
        <begin position="121"/>
        <end position="141"/>
    </location>
</feature>
<feature type="transmembrane region" description="Helical" evidence="1">
    <location>
        <begin position="75"/>
        <end position="93"/>
    </location>
</feature>
<reference evidence="2 3" key="1">
    <citation type="submission" date="2016-10" db="EMBL/GenBank/DDBJ databases">
        <authorList>
            <person name="de Groot N.N."/>
        </authorList>
    </citation>
    <scope>NUCLEOTIDE SEQUENCE [LARGE SCALE GENOMIC DNA]</scope>
    <source>
        <strain evidence="2 3">CGMCC 1.10434</strain>
    </source>
</reference>
<keyword evidence="1" id="KW-1133">Transmembrane helix</keyword>
<dbReference type="Proteomes" id="UP000199300">
    <property type="component" value="Unassembled WGS sequence"/>
</dbReference>
<accession>A0A1H8SPM3</accession>
<keyword evidence="1" id="KW-0812">Transmembrane</keyword>
<protein>
    <submittedName>
        <fullName evidence="2">Uncharacterized protein</fullName>
    </submittedName>
</protein>
<dbReference type="EMBL" id="FODJ01000013">
    <property type="protein sequence ID" value="SEO80278.1"/>
    <property type="molecule type" value="Genomic_DNA"/>
</dbReference>
<name>A0A1H8SPM3_9BACI</name>
<dbReference type="RefSeq" id="WP_091499876.1">
    <property type="nucleotide sequence ID" value="NZ_FODJ01000013.1"/>
</dbReference>
<dbReference type="OrthoDB" id="2619515at2"/>
<feature type="transmembrane region" description="Helical" evidence="1">
    <location>
        <begin position="51"/>
        <end position="70"/>
    </location>
</feature>
<keyword evidence="1" id="KW-0472">Membrane</keyword>
<evidence type="ECO:0000313" key="2">
    <source>
        <dbReference type="EMBL" id="SEO80278.1"/>
    </source>
</evidence>
<gene>
    <name evidence="2" type="ORF">SAMN04488134_11353</name>
</gene>
<dbReference type="AlphaFoldDB" id="A0A1H8SPM3"/>
<organism evidence="2 3">
    <name type="scientific">Amphibacillus marinus</name>
    <dbReference type="NCBI Taxonomy" id="872970"/>
    <lineage>
        <taxon>Bacteria</taxon>
        <taxon>Bacillati</taxon>
        <taxon>Bacillota</taxon>
        <taxon>Bacilli</taxon>
        <taxon>Bacillales</taxon>
        <taxon>Bacillaceae</taxon>
        <taxon>Amphibacillus</taxon>
    </lineage>
</organism>
<sequence>MGIITRAFGNLFDLLWSVGEWILSGIGSFFQFFIDLFLGFVNVIFDVIRGLLYLLYMIGVLAIRLFQVLLEAAQILWSLIVGFGNTLASLAYSPRGSGGHGYSETIGQLFDALEPMQLSPIAYILSFALWFITAISAMKLISSIRVGGS</sequence>
<evidence type="ECO:0000256" key="1">
    <source>
        <dbReference type="SAM" id="Phobius"/>
    </source>
</evidence>
<keyword evidence="3" id="KW-1185">Reference proteome</keyword>
<dbReference type="STRING" id="872970.SAMN04488134_11353"/>
<proteinExistence type="predicted"/>
<evidence type="ECO:0000313" key="3">
    <source>
        <dbReference type="Proteomes" id="UP000199300"/>
    </source>
</evidence>